<feature type="region of interest" description="Disordered" evidence="1">
    <location>
        <begin position="1"/>
        <end position="20"/>
    </location>
</feature>
<gene>
    <name evidence="2" type="ORF">TVY486_0902880</name>
</gene>
<feature type="compositionally biased region" description="Pro residues" evidence="1">
    <location>
        <begin position="1"/>
        <end position="15"/>
    </location>
</feature>
<proteinExistence type="predicted"/>
<feature type="compositionally biased region" description="Polar residues" evidence="1">
    <location>
        <begin position="114"/>
        <end position="123"/>
    </location>
</feature>
<accession>G0U2G3</accession>
<sequence length="138" mass="14729">MPPPPLPPPIPPSTPGPAHGSAALVVRPTAPSSHPTSRCGGAPLTSAPSFIYSFSFTNTRPRYIVCSLHYIFPSPLATKFYQGSHCSFAGPFNVPSFTPPIQSHCRPDTLDAGHSSTPFSGRTPTRKKYSPASRWGLI</sequence>
<organism evidence="2">
    <name type="scientific">Trypanosoma vivax (strain Y486)</name>
    <dbReference type="NCBI Taxonomy" id="1055687"/>
    <lineage>
        <taxon>Eukaryota</taxon>
        <taxon>Discoba</taxon>
        <taxon>Euglenozoa</taxon>
        <taxon>Kinetoplastea</taxon>
        <taxon>Metakinetoplastina</taxon>
        <taxon>Trypanosomatida</taxon>
        <taxon>Trypanosomatidae</taxon>
        <taxon>Trypanosoma</taxon>
        <taxon>Duttonella</taxon>
    </lineage>
</organism>
<name>G0U2G3_TRYVY</name>
<evidence type="ECO:0000256" key="1">
    <source>
        <dbReference type="SAM" id="MobiDB-lite"/>
    </source>
</evidence>
<feature type="region of interest" description="Disordered" evidence="1">
    <location>
        <begin position="112"/>
        <end position="138"/>
    </location>
</feature>
<protein>
    <submittedName>
        <fullName evidence="2">Uncharacterized protein</fullName>
    </submittedName>
</protein>
<evidence type="ECO:0000313" key="2">
    <source>
        <dbReference type="EMBL" id="CCC50466.1"/>
    </source>
</evidence>
<dbReference type="EMBL" id="HE573025">
    <property type="protein sequence ID" value="CCC50466.1"/>
    <property type="molecule type" value="Genomic_DNA"/>
</dbReference>
<reference evidence="2" key="1">
    <citation type="journal article" date="2012" name="Proc. Natl. Acad. Sci. U.S.A.">
        <title>Antigenic diversity is generated by distinct evolutionary mechanisms in African trypanosome species.</title>
        <authorList>
            <person name="Jackson A.P."/>
            <person name="Berry A."/>
            <person name="Aslett M."/>
            <person name="Allison H.C."/>
            <person name="Burton P."/>
            <person name="Vavrova-Anderson J."/>
            <person name="Brown R."/>
            <person name="Browne H."/>
            <person name="Corton N."/>
            <person name="Hauser H."/>
            <person name="Gamble J."/>
            <person name="Gilderthorp R."/>
            <person name="Marcello L."/>
            <person name="McQuillan J."/>
            <person name="Otto T.D."/>
            <person name="Quail M.A."/>
            <person name="Sanders M.J."/>
            <person name="van Tonder A."/>
            <person name="Ginger M.L."/>
            <person name="Field M.C."/>
            <person name="Barry J.D."/>
            <person name="Hertz-Fowler C."/>
            <person name="Berriman M."/>
        </authorList>
    </citation>
    <scope>NUCLEOTIDE SEQUENCE</scope>
    <source>
        <strain evidence="2">Y486</strain>
    </source>
</reference>
<dbReference type="VEuPathDB" id="TriTrypDB:TvY486_0902880"/>
<dbReference type="AlphaFoldDB" id="G0U2G3"/>